<dbReference type="SUPFAM" id="SSF55729">
    <property type="entry name" value="Acyl-CoA N-acyltransferases (Nat)"/>
    <property type="match status" value="1"/>
</dbReference>
<feature type="region of interest" description="Disordered" evidence="1">
    <location>
        <begin position="1"/>
        <end position="20"/>
    </location>
</feature>
<protein>
    <recommendedName>
        <fullName evidence="2">N-acetyltransferase domain-containing protein</fullName>
    </recommendedName>
</protein>
<dbReference type="Proteomes" id="UP000095149">
    <property type="component" value="Unassembled WGS sequence"/>
</dbReference>
<gene>
    <name evidence="3" type="ORF">I350_03828</name>
</gene>
<dbReference type="EMBL" id="MEKH01000005">
    <property type="protein sequence ID" value="ODO08239.1"/>
    <property type="molecule type" value="Genomic_DNA"/>
</dbReference>
<feature type="region of interest" description="Disordered" evidence="1">
    <location>
        <begin position="213"/>
        <end position="244"/>
    </location>
</feature>
<sequence length="275" mass="31187">MSVYTNNYTPPPPPPKIPQDIHLHTPPEEYDFNYIFPVQLLKSNRVELRPLVPSLHARLYCDGIVKYPQLFRWLPMFPAKNFEEVLVFIEKYWRLPPDVLSYAIFTEPPWSATKVEAENYVFAGTIAMINSSEEMMMAELGFVAILPPFQRTHVHTHATALLMHRVLDLPSAGGLGLRRCQWQANSLNLPSQAAALRMGFLFEGVQKSKRVLAPGKEGARRGRRVEGVEREGTRAEAGNKGEEMDARDDWVAGIDWEGWEDGGREVVDGLMARRG</sequence>
<dbReference type="AlphaFoldDB" id="A0A1E3K572"/>
<comment type="caution">
    <text evidence="3">The sequence shown here is derived from an EMBL/GenBank/DDBJ whole genome shotgun (WGS) entry which is preliminary data.</text>
</comment>
<evidence type="ECO:0000313" key="3">
    <source>
        <dbReference type="EMBL" id="ODO08239.1"/>
    </source>
</evidence>
<evidence type="ECO:0000259" key="2">
    <source>
        <dbReference type="Pfam" id="PF13302"/>
    </source>
</evidence>
<feature type="domain" description="N-acetyltransferase" evidence="2">
    <location>
        <begin position="45"/>
        <end position="200"/>
    </location>
</feature>
<dbReference type="InterPro" id="IPR000182">
    <property type="entry name" value="GNAT_dom"/>
</dbReference>
<evidence type="ECO:0000256" key="1">
    <source>
        <dbReference type="SAM" id="MobiDB-lite"/>
    </source>
</evidence>
<dbReference type="PANTHER" id="PTHR43441">
    <property type="entry name" value="RIBOSOMAL-PROTEIN-SERINE ACETYLTRANSFERASE"/>
    <property type="match status" value="1"/>
</dbReference>
<dbReference type="Pfam" id="PF13302">
    <property type="entry name" value="Acetyltransf_3"/>
    <property type="match status" value="1"/>
</dbReference>
<organism evidence="3 4">
    <name type="scientific">Cryptococcus amylolentus CBS 6273</name>
    <dbReference type="NCBI Taxonomy" id="1296118"/>
    <lineage>
        <taxon>Eukaryota</taxon>
        <taxon>Fungi</taxon>
        <taxon>Dikarya</taxon>
        <taxon>Basidiomycota</taxon>
        <taxon>Agaricomycotina</taxon>
        <taxon>Tremellomycetes</taxon>
        <taxon>Tremellales</taxon>
        <taxon>Cryptococcaceae</taxon>
        <taxon>Cryptococcus</taxon>
    </lineage>
</organism>
<name>A0A1E3K572_9TREE</name>
<dbReference type="InterPro" id="IPR016181">
    <property type="entry name" value="Acyl_CoA_acyltransferase"/>
</dbReference>
<dbReference type="Gene3D" id="3.40.630.30">
    <property type="match status" value="1"/>
</dbReference>
<proteinExistence type="predicted"/>
<dbReference type="GO" id="GO:1990189">
    <property type="term" value="F:protein N-terminal-serine acetyltransferase activity"/>
    <property type="evidence" value="ECO:0007669"/>
    <property type="project" value="TreeGrafter"/>
</dbReference>
<dbReference type="OrthoDB" id="41238at2759"/>
<accession>A0A1E3K572</accession>
<evidence type="ECO:0000313" key="4">
    <source>
        <dbReference type="Proteomes" id="UP000095149"/>
    </source>
</evidence>
<dbReference type="PANTHER" id="PTHR43441:SF5">
    <property type="entry name" value="FAMILY ACETYLTRANSFERASE, PUTATIVE-RELATED"/>
    <property type="match status" value="1"/>
</dbReference>
<dbReference type="InterPro" id="IPR051908">
    <property type="entry name" value="Ribosomal_N-acetyltransferase"/>
</dbReference>
<feature type="compositionally biased region" description="Basic and acidic residues" evidence="1">
    <location>
        <begin position="217"/>
        <end position="244"/>
    </location>
</feature>
<dbReference type="GO" id="GO:0008999">
    <property type="term" value="F:protein-N-terminal-alanine acetyltransferase activity"/>
    <property type="evidence" value="ECO:0007669"/>
    <property type="project" value="TreeGrafter"/>
</dbReference>
<reference evidence="3 4" key="1">
    <citation type="submission" date="2016-06" db="EMBL/GenBank/DDBJ databases">
        <title>Evolution of pathogenesis and genome organization in the Tremellales.</title>
        <authorList>
            <person name="Cuomo C."/>
            <person name="Litvintseva A."/>
            <person name="Heitman J."/>
            <person name="Chen Y."/>
            <person name="Sun S."/>
            <person name="Springer D."/>
            <person name="Dromer F."/>
            <person name="Young S."/>
            <person name="Zeng Q."/>
            <person name="Chapman S."/>
            <person name="Gujja S."/>
            <person name="Saif S."/>
            <person name="Birren B."/>
        </authorList>
    </citation>
    <scope>NUCLEOTIDE SEQUENCE [LARGE SCALE GENOMIC DNA]</scope>
    <source>
        <strain evidence="3 4">CBS 6273</strain>
    </source>
</reference>